<dbReference type="InterPro" id="IPR003660">
    <property type="entry name" value="HAMP_dom"/>
</dbReference>
<dbReference type="InterPro" id="IPR004089">
    <property type="entry name" value="MCPsignal_dom"/>
</dbReference>
<dbReference type="AlphaFoldDB" id="A0A3E0X297"/>
<dbReference type="GO" id="GO:0006935">
    <property type="term" value="P:chemotaxis"/>
    <property type="evidence" value="ECO:0007669"/>
    <property type="project" value="InterPro"/>
</dbReference>
<evidence type="ECO:0000259" key="9">
    <source>
        <dbReference type="PROSITE" id="PS50111"/>
    </source>
</evidence>
<organism evidence="11 12">
    <name type="scientific">Alkalilimnicola ehrlichii</name>
    <dbReference type="NCBI Taxonomy" id="351052"/>
    <lineage>
        <taxon>Bacteria</taxon>
        <taxon>Pseudomonadati</taxon>
        <taxon>Pseudomonadota</taxon>
        <taxon>Gammaproteobacteria</taxon>
        <taxon>Chromatiales</taxon>
        <taxon>Ectothiorhodospiraceae</taxon>
        <taxon>Alkalilimnicola</taxon>
    </lineage>
</organism>
<dbReference type="CDD" id="cd06225">
    <property type="entry name" value="HAMP"/>
    <property type="match status" value="1"/>
</dbReference>
<comment type="similarity">
    <text evidence="6">Belongs to the methyl-accepting chemotaxis (MCP) protein family.</text>
</comment>
<sequence length="543" mass="58417">MITVIRNSIRNKLFAISGLGTALVLAASLFGLWQGWQGIVAYQTLLTEDVANETTLLKLENRFAEQVLSWKNLLLRLDDTRNSAHYREEFLAIDSEIREQLEALQARIDDPEIQDRVERFSNSHRWMSEAYISMLDTLAHGRMTGGMIDEQVAGLANEAFALLQVAVNDLSTRTQATAGNTRQAAETAILVSLAGLAGAIAFAFIVFYALIQRGILRPTRILVNDLERLAAGDFSEPVRQGTTDELGKVAGAAQSLQHQLGRMLHNVSTAIADVATAAEQLATIAEQSGQGVRQQRAGSAEVATAMNEMSATVSEVADNTAAAAQAALEADTTARNGQTVVAASAEAIQQLAAEIADAGRAVHSLEKDSEAIGGVLDVIRTVAEQTNLLALNAAIEAARAGAHGRGFAVVADEVRSLASQTQRSTEEIQDMIERIQSGTRNIVQAIEHSEVRGKEAVEKAQDVDMALKAIHEAVTTIRDMNTHIASATEQQHAVAEEMNRNIVDISRVAEQNEVGATKTVASSERLARLAGELQTEIKAFRLA</sequence>
<evidence type="ECO:0000256" key="1">
    <source>
        <dbReference type="ARBA" id="ARBA00004141"/>
    </source>
</evidence>
<feature type="domain" description="Methyl-accepting transducer" evidence="9">
    <location>
        <begin position="270"/>
        <end position="506"/>
    </location>
</feature>
<keyword evidence="4 8" id="KW-0472">Membrane</keyword>
<comment type="subcellular location">
    <subcellularLocation>
        <location evidence="1">Membrane</location>
        <topology evidence="1">Multi-pass membrane protein</topology>
    </subcellularLocation>
</comment>
<name>A0A3E0X297_9GAMM</name>
<feature type="transmembrane region" description="Helical" evidence="8">
    <location>
        <begin position="12"/>
        <end position="33"/>
    </location>
</feature>
<reference evidence="12" key="1">
    <citation type="submission" date="2017-05" db="EMBL/GenBank/DDBJ databases">
        <authorList>
            <person name="Sharma S."/>
            <person name="Sidhu C."/>
            <person name="Pinnaka A.K."/>
        </authorList>
    </citation>
    <scope>NUCLEOTIDE SEQUENCE [LARGE SCALE GENOMIC DNA]</scope>
    <source>
        <strain evidence="12">AK93</strain>
    </source>
</reference>
<dbReference type="GO" id="GO:0007165">
    <property type="term" value="P:signal transduction"/>
    <property type="evidence" value="ECO:0007669"/>
    <property type="project" value="UniProtKB-KW"/>
</dbReference>
<comment type="caution">
    <text evidence="11">The sequence shown here is derived from an EMBL/GenBank/DDBJ whole genome shotgun (WGS) entry which is preliminary data.</text>
</comment>
<keyword evidence="12" id="KW-1185">Reference proteome</keyword>
<evidence type="ECO:0000256" key="7">
    <source>
        <dbReference type="PROSITE-ProRule" id="PRU00284"/>
    </source>
</evidence>
<dbReference type="Proteomes" id="UP000256763">
    <property type="component" value="Unassembled WGS sequence"/>
</dbReference>
<keyword evidence="5 7" id="KW-0807">Transducer</keyword>
<accession>A0A3E0X297</accession>
<dbReference type="GO" id="GO:0004888">
    <property type="term" value="F:transmembrane signaling receptor activity"/>
    <property type="evidence" value="ECO:0007669"/>
    <property type="project" value="InterPro"/>
</dbReference>
<dbReference type="PRINTS" id="PR00260">
    <property type="entry name" value="CHEMTRNSDUCR"/>
</dbReference>
<dbReference type="SMART" id="SM00304">
    <property type="entry name" value="HAMP"/>
    <property type="match status" value="1"/>
</dbReference>
<evidence type="ECO:0000259" key="10">
    <source>
        <dbReference type="PROSITE" id="PS50885"/>
    </source>
</evidence>
<evidence type="ECO:0000313" key="12">
    <source>
        <dbReference type="Proteomes" id="UP000256763"/>
    </source>
</evidence>
<feature type="transmembrane region" description="Helical" evidence="8">
    <location>
        <begin position="189"/>
        <end position="211"/>
    </location>
</feature>
<dbReference type="FunFam" id="1.10.287.950:FF:000001">
    <property type="entry name" value="Methyl-accepting chemotaxis sensory transducer"/>
    <property type="match status" value="1"/>
</dbReference>
<feature type="domain" description="HAMP" evidence="10">
    <location>
        <begin position="213"/>
        <end position="265"/>
    </location>
</feature>
<dbReference type="OrthoDB" id="9781845at2"/>
<dbReference type="SUPFAM" id="SSF58104">
    <property type="entry name" value="Methyl-accepting chemotaxis protein (MCP) signaling domain"/>
    <property type="match status" value="1"/>
</dbReference>
<evidence type="ECO:0000256" key="6">
    <source>
        <dbReference type="ARBA" id="ARBA00029447"/>
    </source>
</evidence>
<evidence type="ECO:0008006" key="13">
    <source>
        <dbReference type="Google" id="ProtNLM"/>
    </source>
</evidence>
<dbReference type="RefSeq" id="WP_116302648.1">
    <property type="nucleotide sequence ID" value="NZ_NFZV01000012.1"/>
</dbReference>
<dbReference type="InterPro" id="IPR004090">
    <property type="entry name" value="Chemotax_Me-accpt_rcpt"/>
</dbReference>
<evidence type="ECO:0000313" key="11">
    <source>
        <dbReference type="EMBL" id="RFA38503.1"/>
    </source>
</evidence>
<gene>
    <name evidence="11" type="ORF">CAL65_03900</name>
</gene>
<evidence type="ECO:0000256" key="2">
    <source>
        <dbReference type="ARBA" id="ARBA00022692"/>
    </source>
</evidence>
<dbReference type="Gene3D" id="1.10.287.950">
    <property type="entry name" value="Methyl-accepting chemotaxis protein"/>
    <property type="match status" value="1"/>
</dbReference>
<evidence type="ECO:0000256" key="3">
    <source>
        <dbReference type="ARBA" id="ARBA00022989"/>
    </source>
</evidence>
<keyword evidence="2 8" id="KW-0812">Transmembrane</keyword>
<dbReference type="EMBL" id="NFZW01000003">
    <property type="protein sequence ID" value="RFA38503.1"/>
    <property type="molecule type" value="Genomic_DNA"/>
</dbReference>
<keyword evidence="3 8" id="KW-1133">Transmembrane helix</keyword>
<evidence type="ECO:0000256" key="8">
    <source>
        <dbReference type="SAM" id="Phobius"/>
    </source>
</evidence>
<dbReference type="PANTHER" id="PTHR32089:SF119">
    <property type="entry name" value="METHYL-ACCEPTING CHEMOTAXIS PROTEIN CTPL"/>
    <property type="match status" value="1"/>
</dbReference>
<protein>
    <recommendedName>
        <fullName evidence="13">Methyl-accepting chemotaxis protein</fullName>
    </recommendedName>
</protein>
<dbReference type="GO" id="GO:0016020">
    <property type="term" value="C:membrane"/>
    <property type="evidence" value="ECO:0007669"/>
    <property type="project" value="UniProtKB-SubCell"/>
</dbReference>
<evidence type="ECO:0000256" key="5">
    <source>
        <dbReference type="ARBA" id="ARBA00023224"/>
    </source>
</evidence>
<dbReference type="PROSITE" id="PS50111">
    <property type="entry name" value="CHEMOTAXIS_TRANSDUC_2"/>
    <property type="match status" value="1"/>
</dbReference>
<evidence type="ECO:0000256" key="4">
    <source>
        <dbReference type="ARBA" id="ARBA00023136"/>
    </source>
</evidence>
<dbReference type="PANTHER" id="PTHR32089">
    <property type="entry name" value="METHYL-ACCEPTING CHEMOTAXIS PROTEIN MCPB"/>
    <property type="match status" value="1"/>
</dbReference>
<dbReference type="SMART" id="SM00283">
    <property type="entry name" value="MA"/>
    <property type="match status" value="1"/>
</dbReference>
<proteinExistence type="inferred from homology"/>
<dbReference type="Pfam" id="PF00015">
    <property type="entry name" value="MCPsignal"/>
    <property type="match status" value="1"/>
</dbReference>
<dbReference type="PROSITE" id="PS50885">
    <property type="entry name" value="HAMP"/>
    <property type="match status" value="1"/>
</dbReference>